<keyword evidence="6" id="KW-1185">Reference proteome</keyword>
<reference evidence="5 6" key="1">
    <citation type="submission" date="2016-10" db="EMBL/GenBank/DDBJ databases">
        <authorList>
            <person name="de Groot N.N."/>
        </authorList>
    </citation>
    <scope>NUCLEOTIDE SEQUENCE [LARGE SCALE GENOMIC DNA]</scope>
    <source>
        <strain evidence="5 6">EP1-55-1</strain>
    </source>
</reference>
<evidence type="ECO:0000313" key="6">
    <source>
        <dbReference type="Proteomes" id="UP000199227"/>
    </source>
</evidence>
<accession>A0A1I5TRG3</accession>
<evidence type="ECO:0000259" key="4">
    <source>
        <dbReference type="PROSITE" id="PS51123"/>
    </source>
</evidence>
<keyword evidence="3" id="KW-1133">Transmembrane helix</keyword>
<dbReference type="PANTHER" id="PTHR30329">
    <property type="entry name" value="STATOR ELEMENT OF FLAGELLAR MOTOR COMPLEX"/>
    <property type="match status" value="1"/>
</dbReference>
<protein>
    <submittedName>
        <fullName evidence="5">Flagellar motor protein MotB</fullName>
    </submittedName>
</protein>
<feature type="coiled-coil region" evidence="2">
    <location>
        <begin position="39"/>
        <end position="73"/>
    </location>
</feature>
<dbReference type="InterPro" id="IPR036737">
    <property type="entry name" value="OmpA-like_sf"/>
</dbReference>
<gene>
    <name evidence="5" type="ORF">SAMN05216234_14710</name>
</gene>
<evidence type="ECO:0000256" key="2">
    <source>
        <dbReference type="SAM" id="Coils"/>
    </source>
</evidence>
<evidence type="ECO:0000256" key="3">
    <source>
        <dbReference type="SAM" id="Phobius"/>
    </source>
</evidence>
<evidence type="ECO:0000313" key="5">
    <source>
        <dbReference type="EMBL" id="SFP85613.1"/>
    </source>
</evidence>
<dbReference type="AlphaFoldDB" id="A0A1I5TRG3"/>
<evidence type="ECO:0000256" key="1">
    <source>
        <dbReference type="PROSITE-ProRule" id="PRU00473"/>
    </source>
</evidence>
<dbReference type="PANTHER" id="PTHR30329:SF20">
    <property type="entry name" value="EXPORTED PROTEIN"/>
    <property type="match status" value="1"/>
</dbReference>
<dbReference type="CDD" id="cd07185">
    <property type="entry name" value="OmpA_C-like"/>
    <property type="match status" value="1"/>
</dbReference>
<dbReference type="Proteomes" id="UP000199227">
    <property type="component" value="Unassembled WGS sequence"/>
</dbReference>
<dbReference type="SUPFAM" id="SSF103088">
    <property type="entry name" value="OmpA-like"/>
    <property type="match status" value="1"/>
</dbReference>
<keyword evidence="1 3" id="KW-0472">Membrane</keyword>
<dbReference type="InterPro" id="IPR050330">
    <property type="entry name" value="Bact_OuterMem_StrucFunc"/>
</dbReference>
<dbReference type="InterPro" id="IPR006665">
    <property type="entry name" value="OmpA-like"/>
</dbReference>
<keyword evidence="2" id="KW-0175">Coiled coil</keyword>
<keyword evidence="5" id="KW-0966">Cell projection</keyword>
<dbReference type="GO" id="GO:0016020">
    <property type="term" value="C:membrane"/>
    <property type="evidence" value="ECO:0007669"/>
    <property type="project" value="UniProtKB-UniRule"/>
</dbReference>
<dbReference type="EMBL" id="FOXB01000047">
    <property type="protein sequence ID" value="SFP85613.1"/>
    <property type="molecule type" value="Genomic_DNA"/>
</dbReference>
<organism evidence="5 6">
    <name type="scientific">Hydrogenimonas thermophila</name>
    <dbReference type="NCBI Taxonomy" id="223786"/>
    <lineage>
        <taxon>Bacteria</taxon>
        <taxon>Pseudomonadati</taxon>
        <taxon>Campylobacterota</taxon>
        <taxon>Epsilonproteobacteria</taxon>
        <taxon>Campylobacterales</taxon>
        <taxon>Hydrogenimonadaceae</taxon>
        <taxon>Hydrogenimonas</taxon>
    </lineage>
</organism>
<dbReference type="STRING" id="223786.SAMN05216234_14710"/>
<proteinExistence type="predicted"/>
<keyword evidence="5" id="KW-0969">Cilium</keyword>
<keyword evidence="5" id="KW-0282">Flagellum</keyword>
<dbReference type="PROSITE" id="PS51123">
    <property type="entry name" value="OMPA_2"/>
    <property type="match status" value="1"/>
</dbReference>
<dbReference type="RefSeq" id="WP_092913899.1">
    <property type="nucleotide sequence ID" value="NZ_FOXB01000047.1"/>
</dbReference>
<dbReference type="Gene3D" id="3.30.1330.60">
    <property type="entry name" value="OmpA-like domain"/>
    <property type="match status" value="1"/>
</dbReference>
<dbReference type="OrthoDB" id="9805566at2"/>
<keyword evidence="3" id="KW-0812">Transmembrane</keyword>
<sequence length="239" mass="27935">MRFLRNHQTPQEENHFWISISDLMTSLLFIFILILAYMILEYQDKQNIAQKKIEAFEKNINARNELLHKLQLNLKKKGINVEIDTDDGAMRITRERLFDSAKADIRKDKVWVIKEVANELLNMMIQNKYKNAINTIFIEGHTDNVKLNKSRCGFRWTNMELSAQRAINTFLLMDQLTNGAFSKLTNKKGEALISYSGYADTRPIKGVSNETEDGRERNRRIQFFFAVNPPSIEELKNED</sequence>
<name>A0A1I5TRG3_9BACT</name>
<feature type="transmembrane region" description="Helical" evidence="3">
    <location>
        <begin position="16"/>
        <end position="40"/>
    </location>
</feature>
<feature type="domain" description="OmpA-like" evidence="4">
    <location>
        <begin position="85"/>
        <end position="229"/>
    </location>
</feature>